<dbReference type="GO" id="GO:0000028">
    <property type="term" value="P:ribosomal small subunit assembly"/>
    <property type="evidence" value="ECO:0007669"/>
    <property type="project" value="TreeGrafter"/>
</dbReference>
<dbReference type="InterPro" id="IPR015946">
    <property type="entry name" value="KH_dom-like_a/b"/>
</dbReference>
<gene>
    <name evidence="3" type="ORF">METZ01_LOCUS241447</name>
</gene>
<organism evidence="3">
    <name type="scientific">marine metagenome</name>
    <dbReference type="NCBI Taxonomy" id="408172"/>
    <lineage>
        <taxon>unclassified sequences</taxon>
        <taxon>metagenomes</taxon>
        <taxon>ecological metagenomes</taxon>
    </lineage>
</organism>
<dbReference type="InterPro" id="IPR004044">
    <property type="entry name" value="KH_dom_type_2"/>
</dbReference>
<protein>
    <recommendedName>
        <fullName evidence="2">KH type-2 domain-containing protein</fullName>
    </recommendedName>
</protein>
<dbReference type="EMBL" id="UINC01062205">
    <property type="protein sequence ID" value="SVB88593.1"/>
    <property type="molecule type" value="Genomic_DNA"/>
</dbReference>
<dbReference type="SUPFAM" id="SSF52540">
    <property type="entry name" value="P-loop containing nucleoside triphosphate hydrolases"/>
    <property type="match status" value="1"/>
</dbReference>
<dbReference type="InterPro" id="IPR027417">
    <property type="entry name" value="P-loop_NTPase"/>
</dbReference>
<dbReference type="InterPro" id="IPR009019">
    <property type="entry name" value="KH_sf_prok-type"/>
</dbReference>
<dbReference type="GO" id="GO:0019843">
    <property type="term" value="F:rRNA binding"/>
    <property type="evidence" value="ECO:0007669"/>
    <property type="project" value="TreeGrafter"/>
</dbReference>
<dbReference type="InterPro" id="IPR005662">
    <property type="entry name" value="GTPase_Era-like"/>
</dbReference>
<feature type="non-terminal residue" evidence="3">
    <location>
        <position position="1"/>
    </location>
</feature>
<dbReference type="GO" id="GO:0005525">
    <property type="term" value="F:GTP binding"/>
    <property type="evidence" value="ECO:0007669"/>
    <property type="project" value="InterPro"/>
</dbReference>
<evidence type="ECO:0000313" key="3">
    <source>
        <dbReference type="EMBL" id="SVB88593.1"/>
    </source>
</evidence>
<dbReference type="Gene3D" id="3.40.50.300">
    <property type="entry name" value="P-loop containing nucleotide triphosphate hydrolases"/>
    <property type="match status" value="1"/>
</dbReference>
<dbReference type="Gene3D" id="3.30.300.20">
    <property type="match status" value="1"/>
</dbReference>
<dbReference type="GO" id="GO:0043024">
    <property type="term" value="F:ribosomal small subunit binding"/>
    <property type="evidence" value="ECO:0007669"/>
    <property type="project" value="TreeGrafter"/>
</dbReference>
<name>A0A382HPL7_9ZZZZ</name>
<accession>A0A382HPL7</accession>
<sequence length="196" mass="22155">DDHVLASIQGSRVPCILIVNKVDQVRPKVGLLPYIEATAARGDFAEIVPVSALKGSNLERLKQQIPPYLPEGEYLYPMGEVTDRSIEFRVAEVLREKLMQSLQEEVPYGLCVEIEELVERDNLVLVDAVIWVDRESHKGIVVGKGGLRLKHMGRAARLELEKLFSRKFHIETRAKVKRNWSNDAALLRQLGYGTQV</sequence>
<dbReference type="Pfam" id="PF07650">
    <property type="entry name" value="KH_2"/>
    <property type="match status" value="1"/>
</dbReference>
<proteinExistence type="predicted"/>
<feature type="domain" description="KH type-2" evidence="2">
    <location>
        <begin position="94"/>
        <end position="178"/>
    </location>
</feature>
<dbReference type="PROSITE" id="PS50823">
    <property type="entry name" value="KH_TYPE_2"/>
    <property type="match status" value="1"/>
</dbReference>
<dbReference type="PANTHER" id="PTHR42698:SF1">
    <property type="entry name" value="GTPASE ERA, MITOCHONDRIAL"/>
    <property type="match status" value="1"/>
</dbReference>
<keyword evidence="1" id="KW-0694">RNA-binding</keyword>
<dbReference type="GO" id="GO:0005829">
    <property type="term" value="C:cytosol"/>
    <property type="evidence" value="ECO:0007669"/>
    <property type="project" value="TreeGrafter"/>
</dbReference>
<dbReference type="CDD" id="cd22534">
    <property type="entry name" value="KH-II_Era"/>
    <property type="match status" value="1"/>
</dbReference>
<reference evidence="3" key="1">
    <citation type="submission" date="2018-05" db="EMBL/GenBank/DDBJ databases">
        <authorList>
            <person name="Lanie J.A."/>
            <person name="Ng W.-L."/>
            <person name="Kazmierczak K.M."/>
            <person name="Andrzejewski T.M."/>
            <person name="Davidsen T.M."/>
            <person name="Wayne K.J."/>
            <person name="Tettelin H."/>
            <person name="Glass J.I."/>
            <person name="Rusch D."/>
            <person name="Podicherti R."/>
            <person name="Tsui H.-C.T."/>
            <person name="Winkler M.E."/>
        </authorList>
    </citation>
    <scope>NUCLEOTIDE SEQUENCE</scope>
</reference>
<dbReference type="PANTHER" id="PTHR42698">
    <property type="entry name" value="GTPASE ERA"/>
    <property type="match status" value="1"/>
</dbReference>
<dbReference type="NCBIfam" id="TIGR00436">
    <property type="entry name" value="era"/>
    <property type="match status" value="1"/>
</dbReference>
<dbReference type="AlphaFoldDB" id="A0A382HPL7"/>
<dbReference type="SUPFAM" id="SSF54814">
    <property type="entry name" value="Prokaryotic type KH domain (KH-domain type II)"/>
    <property type="match status" value="1"/>
</dbReference>
<evidence type="ECO:0000256" key="1">
    <source>
        <dbReference type="ARBA" id="ARBA00022884"/>
    </source>
</evidence>
<evidence type="ECO:0000259" key="2">
    <source>
        <dbReference type="PROSITE" id="PS50823"/>
    </source>
</evidence>